<keyword evidence="1" id="KW-0472">Membrane</keyword>
<dbReference type="PANTHER" id="PTHR31605:SF0">
    <property type="entry name" value="GLYCEROL-3-PHOSPHATE O-ACYLTRANSFERASE 1"/>
    <property type="match status" value="1"/>
</dbReference>
<dbReference type="Pfam" id="PF01553">
    <property type="entry name" value="Acyltransferase"/>
    <property type="match status" value="1"/>
</dbReference>
<dbReference type="PANTHER" id="PTHR31605">
    <property type="entry name" value="GLYCEROL-3-PHOSPHATE O-ACYLTRANSFERASE 1"/>
    <property type="match status" value="1"/>
</dbReference>
<feature type="domain" description="Phospholipid/glycerol acyltransferase" evidence="2">
    <location>
        <begin position="39"/>
        <end position="184"/>
    </location>
</feature>
<evidence type="ECO:0000313" key="4">
    <source>
        <dbReference type="Proteomes" id="UP000765509"/>
    </source>
</evidence>
<dbReference type="InterPro" id="IPR052744">
    <property type="entry name" value="GPAT/DAPAT"/>
</dbReference>
<reference evidence="3" key="1">
    <citation type="submission" date="2021-03" db="EMBL/GenBank/DDBJ databases">
        <title>Draft genome sequence of rust myrtle Austropuccinia psidii MF-1, a brazilian biotype.</title>
        <authorList>
            <person name="Quecine M.C."/>
            <person name="Pachon D.M.R."/>
            <person name="Bonatelli M.L."/>
            <person name="Correr F.H."/>
            <person name="Franceschini L.M."/>
            <person name="Leite T.F."/>
            <person name="Margarido G.R.A."/>
            <person name="Almeida C.A."/>
            <person name="Ferrarezi J.A."/>
            <person name="Labate C.A."/>
        </authorList>
    </citation>
    <scope>NUCLEOTIDE SEQUENCE</scope>
    <source>
        <strain evidence="3">MF-1</strain>
    </source>
</reference>
<organism evidence="3 4">
    <name type="scientific">Austropuccinia psidii MF-1</name>
    <dbReference type="NCBI Taxonomy" id="1389203"/>
    <lineage>
        <taxon>Eukaryota</taxon>
        <taxon>Fungi</taxon>
        <taxon>Dikarya</taxon>
        <taxon>Basidiomycota</taxon>
        <taxon>Pucciniomycotina</taxon>
        <taxon>Pucciniomycetes</taxon>
        <taxon>Pucciniales</taxon>
        <taxon>Sphaerophragmiaceae</taxon>
        <taxon>Austropuccinia</taxon>
    </lineage>
</organism>
<dbReference type="Proteomes" id="UP000765509">
    <property type="component" value="Unassembled WGS sequence"/>
</dbReference>
<name>A0A9Q3BZ34_9BASI</name>
<keyword evidence="1" id="KW-0812">Transmembrane</keyword>
<keyword evidence="4" id="KW-1185">Reference proteome</keyword>
<dbReference type="GO" id="GO:0008654">
    <property type="term" value="P:phospholipid biosynthetic process"/>
    <property type="evidence" value="ECO:0007669"/>
    <property type="project" value="TreeGrafter"/>
</dbReference>
<protein>
    <recommendedName>
        <fullName evidence="2">Phospholipid/glycerol acyltransferase domain-containing protein</fullName>
    </recommendedName>
</protein>
<dbReference type="InterPro" id="IPR002123">
    <property type="entry name" value="Plipid/glycerol_acylTrfase"/>
</dbReference>
<dbReference type="AlphaFoldDB" id="A0A9Q3BZ34"/>
<feature type="transmembrane region" description="Helical" evidence="1">
    <location>
        <begin position="402"/>
        <end position="422"/>
    </location>
</feature>
<dbReference type="GO" id="GO:0016287">
    <property type="term" value="F:glycerone-phosphate O-acyltransferase activity"/>
    <property type="evidence" value="ECO:0007669"/>
    <property type="project" value="TreeGrafter"/>
</dbReference>
<dbReference type="SMART" id="SM00563">
    <property type="entry name" value="PlsC"/>
    <property type="match status" value="1"/>
</dbReference>
<dbReference type="OrthoDB" id="1044435at2759"/>
<dbReference type="SUPFAM" id="SSF69593">
    <property type="entry name" value="Glycerol-3-phosphate (1)-acyltransferase"/>
    <property type="match status" value="1"/>
</dbReference>
<feature type="transmembrane region" description="Helical" evidence="1">
    <location>
        <begin position="331"/>
        <end position="350"/>
    </location>
</feature>
<evidence type="ECO:0000313" key="3">
    <source>
        <dbReference type="EMBL" id="MBW0473765.1"/>
    </source>
</evidence>
<accession>A0A9Q3BZ34</accession>
<gene>
    <name evidence="3" type="ORF">O181_013480</name>
</gene>
<keyword evidence="1" id="KW-1133">Transmembrane helix</keyword>
<sequence length="506" mass="57806">MPFGPTHELIKTIANWGVNSYYSTIVICHPNHVPKSGPVIFATNHWNMTVDPTIVSTKMPHGRQVHYWAKSSLFNNPIVRYVLLDAGNIPVYRNSKNHQLLFQGTFDVLKLGECIALFPEGTSYTEPKIMQIKDGLAWTALGFAKNLRLTGSKLSGQPETAAGLSKAPGPVKDVQVVVCGLSYTHKTRYRSSVQVEFSSPLTLEQPIIDQFMTEGQEKIAIRTFMQQIETRLKQVTINSEDWETLWCVWIIREMIWQDGLGPLQHYRHNMQLLVNLFSLKEGLSPIILNLRTNLLKYHHLLASVDSTHLLFSCTFPHSNSRYRLAIQLGRCLVRWPFFSIPALFHIPVYFGSYIGSGLQPTESESTDQNHIVLGLFSGLFFVPIYVYLLTRSLLAQQSEINWISRLVAASLSLTVVVLIHIIHDGLVDTNFEAWKRLRLCWKLKENGLNQLWDARKCCEEGWKELREELKNSNDTLLNNLIEGHEIMHELIEVDEEEVGLETKKNE</sequence>
<evidence type="ECO:0000256" key="1">
    <source>
        <dbReference type="SAM" id="Phobius"/>
    </source>
</evidence>
<dbReference type="EMBL" id="AVOT02003528">
    <property type="protein sequence ID" value="MBW0473765.1"/>
    <property type="molecule type" value="Genomic_DNA"/>
</dbReference>
<proteinExistence type="predicted"/>
<dbReference type="GO" id="GO:0004366">
    <property type="term" value="F:glycerol-3-phosphate O-acyltransferase activity"/>
    <property type="evidence" value="ECO:0007669"/>
    <property type="project" value="TreeGrafter"/>
</dbReference>
<feature type="transmembrane region" description="Helical" evidence="1">
    <location>
        <begin position="370"/>
        <end position="390"/>
    </location>
</feature>
<evidence type="ECO:0000259" key="2">
    <source>
        <dbReference type="SMART" id="SM00563"/>
    </source>
</evidence>
<comment type="caution">
    <text evidence="3">The sequence shown here is derived from an EMBL/GenBank/DDBJ whole genome shotgun (WGS) entry which is preliminary data.</text>
</comment>